<feature type="transmembrane region" description="Helical" evidence="6">
    <location>
        <begin position="348"/>
        <end position="366"/>
    </location>
</feature>
<dbReference type="GO" id="GO:0015920">
    <property type="term" value="P:lipopolysaccharide transport"/>
    <property type="evidence" value="ECO:0007669"/>
    <property type="project" value="TreeGrafter"/>
</dbReference>
<proteinExistence type="predicted"/>
<dbReference type="InterPro" id="IPR005495">
    <property type="entry name" value="LptG/LptF_permease"/>
</dbReference>
<feature type="transmembrane region" description="Helical" evidence="6">
    <location>
        <begin position="96"/>
        <end position="120"/>
    </location>
</feature>
<dbReference type="PANTHER" id="PTHR33529:SF6">
    <property type="entry name" value="YJGP_YJGQ FAMILY PERMEASE"/>
    <property type="match status" value="1"/>
</dbReference>
<evidence type="ECO:0000256" key="1">
    <source>
        <dbReference type="ARBA" id="ARBA00004651"/>
    </source>
</evidence>
<evidence type="ECO:0000256" key="4">
    <source>
        <dbReference type="ARBA" id="ARBA00022989"/>
    </source>
</evidence>
<name>A0A9D9DQU3_9BACT</name>
<dbReference type="GO" id="GO:0043190">
    <property type="term" value="C:ATP-binding cassette (ABC) transporter complex"/>
    <property type="evidence" value="ECO:0007669"/>
    <property type="project" value="TreeGrafter"/>
</dbReference>
<accession>A0A9D9DQU3</accession>
<feature type="transmembrane region" description="Helical" evidence="6">
    <location>
        <begin position="12"/>
        <end position="35"/>
    </location>
</feature>
<keyword evidence="4 6" id="KW-1133">Transmembrane helix</keyword>
<sequence length="371" mass="42614">MKIFPRITIYDRYIFTQVLITTFVAILLFTVVWIAPEMLLNTIKKTLEGSYTVKTAILVLFYELPKILGKAFPVGLLLGTLFTFDKLSKDSELTIFRAVGLSFWRILAPVFVLSLIVTWLCFFTCDKLIPISAAKLNAIKDHYPSTQYIYTQKESDGTPKLAVIISRFRMDTMHNIIVLDFSKKYYTDVHQLSNIYFAESGKYLGDRWALSNITHYQISSDGIFTDILKLDGMDILQGEDAKNAFILMTYSTKKEREITNYDLKNYVKLLKKEGLDEEYRFMLNKYLQRFFHPFVCVLLAVMGTLLGFSKPREQKLIGFTIAIGCIFVYYITLPFFDLLAEKGVLPPLVTALVPPVAFFLAIVGFYKSKDL</sequence>
<dbReference type="PANTHER" id="PTHR33529">
    <property type="entry name" value="SLR0882 PROTEIN-RELATED"/>
    <property type="match status" value="1"/>
</dbReference>
<feature type="transmembrane region" description="Helical" evidence="6">
    <location>
        <begin position="316"/>
        <end position="336"/>
    </location>
</feature>
<feature type="transmembrane region" description="Helical" evidence="6">
    <location>
        <begin position="67"/>
        <end position="84"/>
    </location>
</feature>
<evidence type="ECO:0000313" key="7">
    <source>
        <dbReference type="EMBL" id="MBO8430846.1"/>
    </source>
</evidence>
<dbReference type="Proteomes" id="UP000823632">
    <property type="component" value="Unassembled WGS sequence"/>
</dbReference>
<keyword evidence="5 6" id="KW-0472">Membrane</keyword>
<evidence type="ECO:0000256" key="5">
    <source>
        <dbReference type="ARBA" id="ARBA00023136"/>
    </source>
</evidence>
<organism evidence="7 8">
    <name type="scientific">Candidatus Scatousia excrementipullorum</name>
    <dbReference type="NCBI Taxonomy" id="2840936"/>
    <lineage>
        <taxon>Bacteria</taxon>
        <taxon>Candidatus Scatousia</taxon>
    </lineage>
</organism>
<evidence type="ECO:0000256" key="2">
    <source>
        <dbReference type="ARBA" id="ARBA00022475"/>
    </source>
</evidence>
<evidence type="ECO:0000256" key="3">
    <source>
        <dbReference type="ARBA" id="ARBA00022692"/>
    </source>
</evidence>
<reference evidence="7" key="2">
    <citation type="journal article" date="2021" name="PeerJ">
        <title>Extensive microbial diversity within the chicken gut microbiome revealed by metagenomics and culture.</title>
        <authorList>
            <person name="Gilroy R."/>
            <person name="Ravi A."/>
            <person name="Getino M."/>
            <person name="Pursley I."/>
            <person name="Horton D.L."/>
            <person name="Alikhan N.F."/>
            <person name="Baker D."/>
            <person name="Gharbi K."/>
            <person name="Hall N."/>
            <person name="Watson M."/>
            <person name="Adriaenssens E.M."/>
            <person name="Foster-Nyarko E."/>
            <person name="Jarju S."/>
            <person name="Secka A."/>
            <person name="Antonio M."/>
            <person name="Oren A."/>
            <person name="Chaudhuri R.R."/>
            <person name="La Ragione R."/>
            <person name="Hildebrand F."/>
            <person name="Pallen M.J."/>
        </authorList>
    </citation>
    <scope>NUCLEOTIDE SEQUENCE</scope>
    <source>
        <strain evidence="7">10192</strain>
    </source>
</reference>
<comment type="subcellular location">
    <subcellularLocation>
        <location evidence="1">Cell membrane</location>
        <topology evidence="1">Multi-pass membrane protein</topology>
    </subcellularLocation>
</comment>
<comment type="caution">
    <text evidence="7">The sequence shown here is derived from an EMBL/GenBank/DDBJ whole genome shotgun (WGS) entry which is preliminary data.</text>
</comment>
<evidence type="ECO:0000313" key="8">
    <source>
        <dbReference type="Proteomes" id="UP000823632"/>
    </source>
</evidence>
<keyword evidence="3 6" id="KW-0812">Transmembrane</keyword>
<dbReference type="Pfam" id="PF03739">
    <property type="entry name" value="LptF_LptG"/>
    <property type="match status" value="1"/>
</dbReference>
<dbReference type="EMBL" id="JADIND010000114">
    <property type="protein sequence ID" value="MBO8430846.1"/>
    <property type="molecule type" value="Genomic_DNA"/>
</dbReference>
<evidence type="ECO:0000256" key="6">
    <source>
        <dbReference type="SAM" id="Phobius"/>
    </source>
</evidence>
<gene>
    <name evidence="7" type="ORF">IAC76_05615</name>
</gene>
<reference evidence="7" key="1">
    <citation type="submission" date="2020-10" db="EMBL/GenBank/DDBJ databases">
        <authorList>
            <person name="Gilroy R."/>
        </authorList>
    </citation>
    <scope>NUCLEOTIDE SEQUENCE</scope>
    <source>
        <strain evidence="7">10192</strain>
    </source>
</reference>
<feature type="transmembrane region" description="Helical" evidence="6">
    <location>
        <begin position="290"/>
        <end position="309"/>
    </location>
</feature>
<keyword evidence="2" id="KW-1003">Cell membrane</keyword>
<dbReference type="AlphaFoldDB" id="A0A9D9DQU3"/>
<protein>
    <submittedName>
        <fullName evidence="7">LptF/LptG family permease</fullName>
    </submittedName>
</protein>